<keyword evidence="7" id="KW-1185">Reference proteome</keyword>
<dbReference type="AlphaFoldDB" id="A0A9K3PPE8"/>
<evidence type="ECO:0000313" key="6">
    <source>
        <dbReference type="EMBL" id="KAG7354266.1"/>
    </source>
</evidence>
<dbReference type="OrthoDB" id="416253at2759"/>
<evidence type="ECO:0000313" key="7">
    <source>
        <dbReference type="Proteomes" id="UP000693970"/>
    </source>
</evidence>
<comment type="caution">
    <text evidence="6">The sequence shown here is derived from an EMBL/GenBank/DDBJ whole genome shotgun (WGS) entry which is preliminary data.</text>
</comment>
<evidence type="ECO:0000256" key="1">
    <source>
        <dbReference type="ARBA" id="ARBA00022857"/>
    </source>
</evidence>
<feature type="domain" description="NADP-dependent oxidoreductase" evidence="5">
    <location>
        <begin position="93"/>
        <end position="370"/>
    </location>
</feature>
<proteinExistence type="predicted"/>
<feature type="region of interest" description="Disordered" evidence="3">
    <location>
        <begin position="36"/>
        <end position="60"/>
    </location>
</feature>
<dbReference type="Pfam" id="PF00248">
    <property type="entry name" value="Aldo_ket_red"/>
    <property type="match status" value="1"/>
</dbReference>
<evidence type="ECO:0000256" key="4">
    <source>
        <dbReference type="SAM" id="SignalP"/>
    </source>
</evidence>
<dbReference type="EMBL" id="JAGRRH010000016">
    <property type="protein sequence ID" value="KAG7354266.1"/>
    <property type="molecule type" value="Genomic_DNA"/>
</dbReference>
<evidence type="ECO:0000256" key="2">
    <source>
        <dbReference type="ARBA" id="ARBA00023002"/>
    </source>
</evidence>
<sequence length="477" mass="53135">MRYSVVLFCLLATISPRYSKTEGLFSRIAKLAAGNKKNSSDGATTDKNGESSSLAGIPTATLSNGEKMPLVGIGVGNMIPDVIPAIVSHGMKADRNIRLIDTSNVSSNEELVAQGIVDGTKQLLEKGEITATNKVEMHVVTKVWYTHLGYNRTMIAAKSSLDSLKEAIDHPNVDLKIHLMLHWPRCFGDVSWMNCEEEEENLPDEVKRAGPPPHTDPMNAWKESWKALEVLFKDDSNPVASIGVSNFHLNDLTELEELATIQPHVIESNAWSFLYDPMLIEHCHKKGIHMVAYHIMDSIIHKADAAPFAYHHLLLIANDLSKVMKSRGLLGEKEELTPAQVVLAWLVQHSISVAPRTTDLYHLRENSATAIAKIPIMNDRQVQTVAHSVEALISGEDVTEDAFVKLTFHARTKDIFLYWHDPEYGGEIQVAKIAKGEVFEESSHPGHTFRVYDSEEKENMEVVTVDGKYGEHKHIEL</sequence>
<evidence type="ECO:0000256" key="3">
    <source>
        <dbReference type="SAM" id="MobiDB-lite"/>
    </source>
</evidence>
<dbReference type="GO" id="GO:0016491">
    <property type="term" value="F:oxidoreductase activity"/>
    <property type="evidence" value="ECO:0007669"/>
    <property type="project" value="UniProtKB-KW"/>
</dbReference>
<reference evidence="6" key="2">
    <citation type="submission" date="2021-04" db="EMBL/GenBank/DDBJ databases">
        <authorList>
            <person name="Podell S."/>
        </authorList>
    </citation>
    <scope>NUCLEOTIDE SEQUENCE</scope>
    <source>
        <strain evidence="6">Hildebrandi</strain>
    </source>
</reference>
<dbReference type="InterPro" id="IPR023210">
    <property type="entry name" value="NADP_OxRdtase_dom"/>
</dbReference>
<accession>A0A9K3PPE8</accession>
<dbReference type="CDD" id="cd19071">
    <property type="entry name" value="AKR_AKR1-5-like"/>
    <property type="match status" value="1"/>
</dbReference>
<keyword evidence="1" id="KW-0521">NADP</keyword>
<feature type="chain" id="PRO_5039926800" evidence="4">
    <location>
        <begin position="20"/>
        <end position="477"/>
    </location>
</feature>
<dbReference type="PANTHER" id="PTHR43827">
    <property type="entry name" value="2,5-DIKETO-D-GLUCONIC ACID REDUCTASE"/>
    <property type="match status" value="1"/>
</dbReference>
<dbReference type="InterPro" id="IPR020471">
    <property type="entry name" value="AKR"/>
</dbReference>
<dbReference type="Proteomes" id="UP000693970">
    <property type="component" value="Unassembled WGS sequence"/>
</dbReference>
<dbReference type="PANTHER" id="PTHR43827:SF3">
    <property type="entry name" value="NADP-DEPENDENT OXIDOREDUCTASE DOMAIN-CONTAINING PROTEIN"/>
    <property type="match status" value="1"/>
</dbReference>
<evidence type="ECO:0000259" key="5">
    <source>
        <dbReference type="Pfam" id="PF00248"/>
    </source>
</evidence>
<feature type="signal peptide" evidence="4">
    <location>
        <begin position="1"/>
        <end position="19"/>
    </location>
</feature>
<keyword evidence="2" id="KW-0560">Oxidoreductase</keyword>
<gene>
    <name evidence="6" type="ORF">IV203_003622</name>
</gene>
<protein>
    <submittedName>
        <fullName evidence="6">Aldo-keto oxidoreductase</fullName>
    </submittedName>
</protein>
<organism evidence="6 7">
    <name type="scientific">Nitzschia inconspicua</name>
    <dbReference type="NCBI Taxonomy" id="303405"/>
    <lineage>
        <taxon>Eukaryota</taxon>
        <taxon>Sar</taxon>
        <taxon>Stramenopiles</taxon>
        <taxon>Ochrophyta</taxon>
        <taxon>Bacillariophyta</taxon>
        <taxon>Bacillariophyceae</taxon>
        <taxon>Bacillariophycidae</taxon>
        <taxon>Bacillariales</taxon>
        <taxon>Bacillariaceae</taxon>
        <taxon>Nitzschia</taxon>
    </lineage>
</organism>
<name>A0A9K3PPE8_9STRA</name>
<reference evidence="6" key="1">
    <citation type="journal article" date="2021" name="Sci. Rep.">
        <title>Diploid genomic architecture of Nitzschia inconspicua, an elite biomass production diatom.</title>
        <authorList>
            <person name="Oliver A."/>
            <person name="Podell S."/>
            <person name="Pinowska A."/>
            <person name="Traller J.C."/>
            <person name="Smith S.R."/>
            <person name="McClure R."/>
            <person name="Beliaev A."/>
            <person name="Bohutskyi P."/>
            <person name="Hill E.A."/>
            <person name="Rabines A."/>
            <person name="Zheng H."/>
            <person name="Allen L.Z."/>
            <person name="Kuo A."/>
            <person name="Grigoriev I.V."/>
            <person name="Allen A.E."/>
            <person name="Hazlebeck D."/>
            <person name="Allen E.E."/>
        </authorList>
    </citation>
    <scope>NUCLEOTIDE SEQUENCE</scope>
    <source>
        <strain evidence="6">Hildebrandi</strain>
    </source>
</reference>
<keyword evidence="4" id="KW-0732">Signal</keyword>